<gene>
    <name evidence="2" type="ORF">ACFQ0P_01000</name>
</gene>
<dbReference type="Gene3D" id="2.30.110.10">
    <property type="entry name" value="Electron Transport, Fmn-binding Protein, Chain A"/>
    <property type="match status" value="1"/>
</dbReference>
<organism evidence="2 3">
    <name type="scientific">Microbacterium insulae</name>
    <dbReference type="NCBI Taxonomy" id="483014"/>
    <lineage>
        <taxon>Bacteria</taxon>
        <taxon>Bacillati</taxon>
        <taxon>Actinomycetota</taxon>
        <taxon>Actinomycetes</taxon>
        <taxon>Micrococcales</taxon>
        <taxon>Microbacteriaceae</taxon>
        <taxon>Microbacterium</taxon>
    </lineage>
</organism>
<evidence type="ECO:0000313" key="2">
    <source>
        <dbReference type="EMBL" id="MFD0788957.1"/>
    </source>
</evidence>
<accession>A0ABW3ADF3</accession>
<comment type="caution">
    <text evidence="2">The sequence shown here is derived from an EMBL/GenBank/DDBJ whole genome shotgun (WGS) entry which is preliminary data.</text>
</comment>
<evidence type="ECO:0000313" key="3">
    <source>
        <dbReference type="Proteomes" id="UP001597055"/>
    </source>
</evidence>
<dbReference type="InterPro" id="IPR012349">
    <property type="entry name" value="Split_barrel_FMN-bd"/>
</dbReference>
<dbReference type="RefSeq" id="WP_204979878.1">
    <property type="nucleotide sequence ID" value="NZ_JBHTII010000001.1"/>
</dbReference>
<keyword evidence="3" id="KW-1185">Reference proteome</keyword>
<reference evidence="3" key="1">
    <citation type="journal article" date="2019" name="Int. J. Syst. Evol. Microbiol.">
        <title>The Global Catalogue of Microorganisms (GCM) 10K type strain sequencing project: providing services to taxonomists for standard genome sequencing and annotation.</title>
        <authorList>
            <consortium name="The Broad Institute Genomics Platform"/>
            <consortium name="The Broad Institute Genome Sequencing Center for Infectious Disease"/>
            <person name="Wu L."/>
            <person name="Ma J."/>
        </authorList>
    </citation>
    <scope>NUCLEOTIDE SEQUENCE [LARGE SCALE GENOMIC DNA]</scope>
    <source>
        <strain evidence="3">CCUG 54523</strain>
    </source>
</reference>
<evidence type="ECO:0000256" key="1">
    <source>
        <dbReference type="SAM" id="Phobius"/>
    </source>
</evidence>
<keyword evidence="1" id="KW-0472">Membrane</keyword>
<name>A0ABW3ADF3_9MICO</name>
<protein>
    <submittedName>
        <fullName evidence="2">Nitroreductase/quinone reductase family protein</fullName>
    </submittedName>
</protein>
<keyword evidence="1" id="KW-0812">Transmembrane</keyword>
<feature type="transmembrane region" description="Helical" evidence="1">
    <location>
        <begin position="6"/>
        <end position="29"/>
    </location>
</feature>
<proteinExistence type="predicted"/>
<dbReference type="EMBL" id="JBHTII010000001">
    <property type="protein sequence ID" value="MFD0788957.1"/>
    <property type="molecule type" value="Genomic_DNA"/>
</dbReference>
<dbReference type="Proteomes" id="UP001597055">
    <property type="component" value="Unassembled WGS sequence"/>
</dbReference>
<keyword evidence="1" id="KW-1133">Transmembrane helix</keyword>
<sequence length="167" mass="17742">MAFVRTLSVIAALVVGAVLVAGTAFVVGVRSRDERVLGFARRMQRDVLNRGALRDAGTAGSPWAVVRVPGRVSGRVYDTPVGVKRVGDDLYISLVYGEGTQWLRNVRAAGGATVIHDGREIEATDPEVVPIVQTPIAAADRVAISLFGITHALRLREAASAPLEMKA</sequence>